<accession>A0A5B7JVH7</accession>
<gene>
    <name evidence="1" type="ORF">E2C01_091610</name>
</gene>
<name>A0A5B7JVH7_PORTR</name>
<organism evidence="1 2">
    <name type="scientific">Portunus trituberculatus</name>
    <name type="common">Swimming crab</name>
    <name type="synonym">Neptunus trituberculatus</name>
    <dbReference type="NCBI Taxonomy" id="210409"/>
    <lineage>
        <taxon>Eukaryota</taxon>
        <taxon>Metazoa</taxon>
        <taxon>Ecdysozoa</taxon>
        <taxon>Arthropoda</taxon>
        <taxon>Crustacea</taxon>
        <taxon>Multicrustacea</taxon>
        <taxon>Malacostraca</taxon>
        <taxon>Eumalacostraca</taxon>
        <taxon>Eucarida</taxon>
        <taxon>Decapoda</taxon>
        <taxon>Pleocyemata</taxon>
        <taxon>Brachyura</taxon>
        <taxon>Eubrachyura</taxon>
        <taxon>Portunoidea</taxon>
        <taxon>Portunidae</taxon>
        <taxon>Portuninae</taxon>
        <taxon>Portunus</taxon>
    </lineage>
</organism>
<comment type="caution">
    <text evidence="1">The sequence shown here is derived from an EMBL/GenBank/DDBJ whole genome shotgun (WGS) entry which is preliminary data.</text>
</comment>
<keyword evidence="2" id="KW-1185">Reference proteome</keyword>
<reference evidence="1 2" key="1">
    <citation type="submission" date="2019-05" db="EMBL/GenBank/DDBJ databases">
        <title>Another draft genome of Portunus trituberculatus and its Hox gene families provides insights of decapod evolution.</title>
        <authorList>
            <person name="Jeong J.-H."/>
            <person name="Song I."/>
            <person name="Kim S."/>
            <person name="Choi T."/>
            <person name="Kim D."/>
            <person name="Ryu S."/>
            <person name="Kim W."/>
        </authorList>
    </citation>
    <scope>NUCLEOTIDE SEQUENCE [LARGE SCALE GENOMIC DNA]</scope>
    <source>
        <tissue evidence="1">Muscle</tissue>
    </source>
</reference>
<dbReference type="EMBL" id="VSRR010105672">
    <property type="protein sequence ID" value="MPC96354.1"/>
    <property type="molecule type" value="Genomic_DNA"/>
</dbReference>
<protein>
    <submittedName>
        <fullName evidence="1">Uncharacterized protein</fullName>
    </submittedName>
</protein>
<evidence type="ECO:0000313" key="2">
    <source>
        <dbReference type="Proteomes" id="UP000324222"/>
    </source>
</evidence>
<dbReference type="Proteomes" id="UP000324222">
    <property type="component" value="Unassembled WGS sequence"/>
</dbReference>
<dbReference type="AlphaFoldDB" id="A0A5B7JVH7"/>
<sequence length="16" mass="1770">MPFLTSDCDQDLNPCA</sequence>
<evidence type="ECO:0000313" key="1">
    <source>
        <dbReference type="EMBL" id="MPC96354.1"/>
    </source>
</evidence>
<proteinExistence type="predicted"/>